<dbReference type="EMBL" id="MKIP01000050">
    <property type="protein sequence ID" value="OLP59645.1"/>
    <property type="molecule type" value="Genomic_DNA"/>
</dbReference>
<proteinExistence type="predicted"/>
<comment type="caution">
    <text evidence="1">The sequence shown here is derived from an EMBL/GenBank/DDBJ whole genome shotgun (WGS) entry which is preliminary data.</text>
</comment>
<sequence length="74" mass="8481">MNVLENFLQAEVLLFSHNISAAKGLQSMPTLLQRMPTSSVRYRARNGKPMRTLAAQFKSICRFSMMRLLVLPRL</sequence>
<reference evidence="1 2" key="1">
    <citation type="submission" date="2016-09" db="EMBL/GenBank/DDBJ databases">
        <title>Rhizobium sp. nov., a novel species isolated from the rice rhizosphere.</title>
        <authorList>
            <person name="Zhao J."/>
            <person name="Zhang X."/>
        </authorList>
    </citation>
    <scope>NUCLEOTIDE SEQUENCE [LARGE SCALE GENOMIC DNA]</scope>
    <source>
        <strain evidence="1 2">1.7048</strain>
    </source>
</reference>
<protein>
    <submittedName>
        <fullName evidence="1">Uncharacterized protein</fullName>
    </submittedName>
</protein>
<evidence type="ECO:0000313" key="1">
    <source>
        <dbReference type="EMBL" id="OLP59645.1"/>
    </source>
</evidence>
<name>A0A1Q9AW37_9HYPH</name>
<dbReference type="AlphaFoldDB" id="A0A1Q9AW37"/>
<evidence type="ECO:0000313" key="2">
    <source>
        <dbReference type="Proteomes" id="UP000186364"/>
    </source>
</evidence>
<dbReference type="Proteomes" id="UP000186364">
    <property type="component" value="Unassembled WGS sequence"/>
</dbReference>
<accession>A0A1Q9AW37</accession>
<keyword evidence="2" id="KW-1185">Reference proteome</keyword>
<organism evidence="1 2">
    <name type="scientific">Xaviernesmea oryzae</name>
    <dbReference type="NCBI Taxonomy" id="464029"/>
    <lineage>
        <taxon>Bacteria</taxon>
        <taxon>Pseudomonadati</taxon>
        <taxon>Pseudomonadota</taxon>
        <taxon>Alphaproteobacteria</taxon>
        <taxon>Hyphomicrobiales</taxon>
        <taxon>Rhizobiaceae</taxon>
        <taxon>Rhizobium/Agrobacterium group</taxon>
        <taxon>Xaviernesmea</taxon>
    </lineage>
</organism>
<gene>
    <name evidence="1" type="ORF">BJF93_11250</name>
</gene>